<evidence type="ECO:0000256" key="2">
    <source>
        <dbReference type="ARBA" id="ARBA00009634"/>
    </source>
</evidence>
<keyword evidence="18" id="KW-1185">Reference proteome</keyword>
<dbReference type="InterPro" id="IPR000483">
    <property type="entry name" value="Cys-rich_flank_reg_C"/>
</dbReference>
<dbReference type="SMART" id="SM00082">
    <property type="entry name" value="LRRCT"/>
    <property type="match status" value="1"/>
</dbReference>
<evidence type="ECO:0000256" key="15">
    <source>
        <dbReference type="ARBA" id="ARBA00046288"/>
    </source>
</evidence>
<dbReference type="GO" id="GO:0005886">
    <property type="term" value="C:plasma membrane"/>
    <property type="evidence" value="ECO:0007669"/>
    <property type="project" value="TreeGrafter"/>
</dbReference>
<gene>
    <name evidence="17" type="primary">TLR8</name>
</gene>
<keyword evidence="11" id="KW-0472">Membrane</keyword>
<name>A0A8C4SIN6_ERPCA</name>
<evidence type="ECO:0000259" key="16">
    <source>
        <dbReference type="PROSITE" id="PS50104"/>
    </source>
</evidence>
<dbReference type="Pfam" id="PF13855">
    <property type="entry name" value="LRR_8"/>
    <property type="match status" value="5"/>
</dbReference>
<reference evidence="17" key="3">
    <citation type="submission" date="2025-09" db="UniProtKB">
        <authorList>
            <consortium name="Ensembl"/>
        </authorList>
    </citation>
    <scope>IDENTIFICATION</scope>
</reference>
<dbReference type="GO" id="GO:0007249">
    <property type="term" value="P:canonical NF-kappaB signal transduction"/>
    <property type="evidence" value="ECO:0007669"/>
    <property type="project" value="TreeGrafter"/>
</dbReference>
<evidence type="ECO:0000256" key="6">
    <source>
        <dbReference type="ARBA" id="ARBA00022729"/>
    </source>
</evidence>
<keyword evidence="9" id="KW-0391">Immunity</keyword>
<dbReference type="InterPro" id="IPR035897">
    <property type="entry name" value="Toll_tir_struct_dom_sf"/>
</dbReference>
<evidence type="ECO:0000313" key="17">
    <source>
        <dbReference type="Ensembl" id="ENSECRP00000017324.1"/>
    </source>
</evidence>
<dbReference type="FunFam" id="3.40.50.10140:FF:000003">
    <property type="entry name" value="Toll-like receptor 7"/>
    <property type="match status" value="1"/>
</dbReference>
<dbReference type="SMART" id="SM00255">
    <property type="entry name" value="TIR"/>
    <property type="match status" value="1"/>
</dbReference>
<keyword evidence="14" id="KW-0395">Inflammatory response</keyword>
<dbReference type="Gene3D" id="3.40.50.10140">
    <property type="entry name" value="Toll/interleukin-1 receptor homology (TIR) domain"/>
    <property type="match status" value="1"/>
</dbReference>
<evidence type="ECO:0000313" key="18">
    <source>
        <dbReference type="Proteomes" id="UP000694620"/>
    </source>
</evidence>
<keyword evidence="6" id="KW-0732">Signal</keyword>
<dbReference type="GO" id="GO:0051607">
    <property type="term" value="P:defense response to virus"/>
    <property type="evidence" value="ECO:0007669"/>
    <property type="project" value="TreeGrafter"/>
</dbReference>
<dbReference type="SMART" id="SM00364">
    <property type="entry name" value="LRR_BAC"/>
    <property type="match status" value="6"/>
</dbReference>
<dbReference type="PROSITE" id="PS50104">
    <property type="entry name" value="TIR"/>
    <property type="match status" value="1"/>
</dbReference>
<feature type="domain" description="TIR" evidence="16">
    <location>
        <begin position="845"/>
        <end position="989"/>
    </location>
</feature>
<dbReference type="SUPFAM" id="SSF52058">
    <property type="entry name" value="L domain-like"/>
    <property type="match status" value="2"/>
</dbReference>
<comment type="subcellular location">
    <subcellularLocation>
        <location evidence="15">Endomembrane system</location>
        <topology evidence="15">Single-pass type I membrane protein</topology>
    </subcellularLocation>
    <subcellularLocation>
        <location evidence="1">Endosome</location>
    </subcellularLocation>
</comment>
<dbReference type="PANTHER" id="PTHR47410:SF1">
    <property type="entry name" value="TOLL-LIKE RECEPTOR 8"/>
    <property type="match status" value="1"/>
</dbReference>
<keyword evidence="5" id="KW-0812">Transmembrane</keyword>
<dbReference type="Pfam" id="PF01582">
    <property type="entry name" value="TIR"/>
    <property type="match status" value="1"/>
</dbReference>
<dbReference type="SMART" id="SM00369">
    <property type="entry name" value="LRR_TYP"/>
    <property type="match status" value="13"/>
</dbReference>
<dbReference type="GeneTree" id="ENSGT00940000160879"/>
<evidence type="ECO:0000256" key="3">
    <source>
        <dbReference type="ARBA" id="ARBA00022588"/>
    </source>
</evidence>
<dbReference type="GO" id="GO:0038187">
    <property type="term" value="F:pattern recognition receptor activity"/>
    <property type="evidence" value="ECO:0007669"/>
    <property type="project" value="TreeGrafter"/>
</dbReference>
<keyword evidence="7" id="KW-0677">Repeat</keyword>
<reference evidence="17" key="1">
    <citation type="submission" date="2021-06" db="EMBL/GenBank/DDBJ databases">
        <authorList>
            <consortium name="Wellcome Sanger Institute Data Sharing"/>
        </authorList>
    </citation>
    <scope>NUCLEOTIDE SEQUENCE [LARGE SCALE GENOMIC DNA]</scope>
</reference>
<evidence type="ECO:0000256" key="11">
    <source>
        <dbReference type="ARBA" id="ARBA00023136"/>
    </source>
</evidence>
<dbReference type="GO" id="GO:0032755">
    <property type="term" value="P:positive regulation of interleukin-6 production"/>
    <property type="evidence" value="ECO:0007669"/>
    <property type="project" value="TreeGrafter"/>
</dbReference>
<evidence type="ECO:0000256" key="9">
    <source>
        <dbReference type="ARBA" id="ARBA00022859"/>
    </source>
</evidence>
<dbReference type="GO" id="GO:1902533">
    <property type="term" value="P:positive regulation of intracellular signal transduction"/>
    <property type="evidence" value="ECO:0007669"/>
    <property type="project" value="UniProtKB-ARBA"/>
</dbReference>
<dbReference type="GO" id="GO:0045087">
    <property type="term" value="P:innate immune response"/>
    <property type="evidence" value="ECO:0007669"/>
    <property type="project" value="UniProtKB-KW"/>
</dbReference>
<dbReference type="GO" id="GO:0002224">
    <property type="term" value="P:toll-like receptor signaling pathway"/>
    <property type="evidence" value="ECO:0007669"/>
    <property type="project" value="TreeGrafter"/>
</dbReference>
<evidence type="ECO:0000256" key="14">
    <source>
        <dbReference type="ARBA" id="ARBA00023198"/>
    </source>
</evidence>
<keyword evidence="3" id="KW-0399">Innate immunity</keyword>
<evidence type="ECO:0000256" key="4">
    <source>
        <dbReference type="ARBA" id="ARBA00022614"/>
    </source>
</evidence>
<protein>
    <submittedName>
        <fullName evidence="17">Toll like receptor 8</fullName>
    </submittedName>
</protein>
<evidence type="ECO:0000256" key="10">
    <source>
        <dbReference type="ARBA" id="ARBA00022989"/>
    </source>
</evidence>
<keyword evidence="10" id="KW-1133">Transmembrane helix</keyword>
<reference evidence="17" key="2">
    <citation type="submission" date="2025-08" db="UniProtKB">
        <authorList>
            <consortium name="Ensembl"/>
        </authorList>
    </citation>
    <scope>IDENTIFICATION</scope>
</reference>
<dbReference type="Pfam" id="PF00560">
    <property type="entry name" value="LRR_1"/>
    <property type="match status" value="1"/>
</dbReference>
<evidence type="ECO:0000256" key="12">
    <source>
        <dbReference type="ARBA" id="ARBA00023170"/>
    </source>
</evidence>
<keyword evidence="13" id="KW-0325">Glycoprotein</keyword>
<dbReference type="PANTHER" id="PTHR47410">
    <property type="entry name" value="TOLL-LIKE RECEPTOR 7-RELATED"/>
    <property type="match status" value="1"/>
</dbReference>
<sequence>WLTSGLSSPPWVSKTVPCDVTVGKNGTKIDYDCKYRRLESVPNITWNATSLDLSKNKIEKLAKWSFYNFKNLTYLNLGWNKYLSRIENETFLSLTNLKKLILDGNTLSEIPYGLPAGLTSFNIEFNGIKAVFKKSFTHLSRIVLISLNKNCYYRNDCTSSLKIENGTFSGLKKLQTLFLNYNNLKTVPQNLPPSLTKLFLASNKIENISQHDFANLSNLHVLDLSGNCPRCSNTPFPCEACSTPDKSINIDPKAFENLSHLKSLYLSGNSLRTLHPSWFQNCTNLKYLFLSFNYLVNEIENGDFFSVLPRVEMIDFSYNYFEKHYYKNLSLSDNFAKLQSLKSLHIEGYVVQSVSKSDLLPLSKLKNLTLINLGTNFLKHVDFEAFHQFNLSLIYLSENRLVPETQKNDTNYSKRNESMEAPLLKRIKRSLKRHKDKNYHFQKLPIKKECLAYGPTLDLSRNNIFFISPEQFKSFENIACLNLSNNGIGDALNGTEFVHFTNLKYLDISFNKIDLVYEYAFSELKKLEVLDLSHNFHYFEVPGVIHRLTFLRHLPNLKVLNLSENHIFMLTDKHLVSSSVKELQFKGNLLRVLWSHNSEYFAIFRNLYSLKHLDISYNKIKKIPVEFLGNLSTTLNTLVLDNNELRTFEWDQFKHLKNLEVLSLRFNKLVSVADMLSIASLLKLDLSNNKISRLSDDFLKDARSLSYLYLDSNKFTSLNRSVFQPGFVTSLKVLSLKRNPFHCTCENLDFFLWVYKTDIEIPRLASDVTCGKPKDHLGMSIVAFDQHSCADECLSEMLFVIFSLTIVVVVSSAITKHLFYWDAWYIFHYIKATLKGYRSLNCEENYYDAFIAYDTNDPLVVDWVLNHLRVELEDHGNKACSLCLEQRDWQPGVPIIDNLSQSILHSRKTVFVLTNKYIKSGVFKTAFYLAHQRLIDENKDVIVLILLEPVLQSSQFLRLRKRLCKKSILKWPESPPAEVYFWHCLRKVIRVDNKTLYNNNYLHVKIKSYL</sequence>
<dbReference type="AlphaFoldDB" id="A0A8C4SIN6"/>
<comment type="similarity">
    <text evidence="2">Belongs to the Toll-like receptor family.</text>
</comment>
<dbReference type="GO" id="GO:0006954">
    <property type="term" value="P:inflammatory response"/>
    <property type="evidence" value="ECO:0007669"/>
    <property type="project" value="UniProtKB-KW"/>
</dbReference>
<dbReference type="InterPro" id="IPR000157">
    <property type="entry name" value="TIR_dom"/>
</dbReference>
<dbReference type="InterPro" id="IPR032675">
    <property type="entry name" value="LRR_dom_sf"/>
</dbReference>
<dbReference type="PROSITE" id="PS51450">
    <property type="entry name" value="LRR"/>
    <property type="match status" value="5"/>
</dbReference>
<dbReference type="InterPro" id="IPR001611">
    <property type="entry name" value="Leu-rich_rpt"/>
</dbReference>
<dbReference type="SMART" id="SM00365">
    <property type="entry name" value="LRR_SD22"/>
    <property type="match status" value="8"/>
</dbReference>
<keyword evidence="4" id="KW-0433">Leucine-rich repeat</keyword>
<evidence type="ECO:0000256" key="8">
    <source>
        <dbReference type="ARBA" id="ARBA00022753"/>
    </source>
</evidence>
<dbReference type="InterPro" id="IPR003591">
    <property type="entry name" value="Leu-rich_rpt_typical-subtyp"/>
</dbReference>
<evidence type="ECO:0000256" key="13">
    <source>
        <dbReference type="ARBA" id="ARBA00023180"/>
    </source>
</evidence>
<evidence type="ECO:0000256" key="1">
    <source>
        <dbReference type="ARBA" id="ARBA00004177"/>
    </source>
</evidence>
<dbReference type="SUPFAM" id="SSF52200">
    <property type="entry name" value="Toll/Interleukin receptor TIR domain"/>
    <property type="match status" value="1"/>
</dbReference>
<organism evidence="17 18">
    <name type="scientific">Erpetoichthys calabaricus</name>
    <name type="common">Rope fish</name>
    <name type="synonym">Calamoichthys calabaricus</name>
    <dbReference type="NCBI Taxonomy" id="27687"/>
    <lineage>
        <taxon>Eukaryota</taxon>
        <taxon>Metazoa</taxon>
        <taxon>Chordata</taxon>
        <taxon>Craniata</taxon>
        <taxon>Vertebrata</taxon>
        <taxon>Euteleostomi</taxon>
        <taxon>Actinopterygii</taxon>
        <taxon>Polypteriformes</taxon>
        <taxon>Polypteridae</taxon>
        <taxon>Erpetoichthys</taxon>
    </lineage>
</organism>
<keyword evidence="12" id="KW-0675">Receptor</keyword>
<evidence type="ECO:0000256" key="7">
    <source>
        <dbReference type="ARBA" id="ARBA00022737"/>
    </source>
</evidence>
<proteinExistence type="inferred from homology"/>
<evidence type="ECO:0000256" key="5">
    <source>
        <dbReference type="ARBA" id="ARBA00022692"/>
    </source>
</evidence>
<dbReference type="Gene3D" id="3.80.10.10">
    <property type="entry name" value="Ribonuclease Inhibitor"/>
    <property type="match status" value="1"/>
</dbReference>
<dbReference type="Proteomes" id="UP000694620">
    <property type="component" value="Chromosome 4"/>
</dbReference>
<dbReference type="GO" id="GO:0005768">
    <property type="term" value="C:endosome"/>
    <property type="evidence" value="ECO:0007669"/>
    <property type="project" value="UniProtKB-SubCell"/>
</dbReference>
<dbReference type="Ensembl" id="ENSECRT00000017658.1">
    <property type="protein sequence ID" value="ENSECRP00000017324.1"/>
    <property type="gene ID" value="ENSECRG00000011554.1"/>
</dbReference>
<keyword evidence="8" id="KW-0967">Endosome</keyword>
<accession>A0A8C4SIN6</accession>